<reference evidence="9 10" key="1">
    <citation type="submission" date="2018-09" db="EMBL/GenBank/DDBJ databases">
        <title>Genomic Encyclopedia of Archaeal and Bacterial Type Strains, Phase II (KMG-II): from individual species to whole genera.</title>
        <authorList>
            <person name="Goeker M."/>
        </authorList>
    </citation>
    <scope>NUCLEOTIDE SEQUENCE [LARGE SCALE GENOMIC DNA]</scope>
    <source>
        <strain evidence="9 10">DSM 17008</strain>
    </source>
</reference>
<dbReference type="OrthoDB" id="2991036at2"/>
<dbReference type="Pfam" id="PF04316">
    <property type="entry name" value="FlgM"/>
    <property type="match status" value="1"/>
</dbReference>
<sequence>MKINPSGPINNPYQKTVKAQASEQAAPQKTDKLEISKEAKDMLNSDKIDPARQAKVDALKSKVESGDYKIDAEETARKFYDFWTKQ</sequence>
<evidence type="ECO:0000256" key="5">
    <source>
        <dbReference type="ARBA" id="ARBA00023015"/>
    </source>
</evidence>
<feature type="domain" description="Anti-sigma-28 factor FlgM C-terminal" evidence="8">
    <location>
        <begin position="31"/>
        <end position="79"/>
    </location>
</feature>
<dbReference type="InterPro" id="IPR007412">
    <property type="entry name" value="FlgM"/>
</dbReference>
<keyword evidence="6" id="KW-0804">Transcription</keyword>
<dbReference type="Proteomes" id="UP000285120">
    <property type="component" value="Unassembled WGS sequence"/>
</dbReference>
<feature type="region of interest" description="Disordered" evidence="7">
    <location>
        <begin position="1"/>
        <end position="30"/>
    </location>
</feature>
<dbReference type="EMBL" id="RAPK01000006">
    <property type="protein sequence ID" value="RKD76513.1"/>
    <property type="molecule type" value="Genomic_DNA"/>
</dbReference>
<dbReference type="GO" id="GO:0044781">
    <property type="term" value="P:bacterial-type flagellum organization"/>
    <property type="evidence" value="ECO:0007669"/>
    <property type="project" value="UniProtKB-KW"/>
</dbReference>
<evidence type="ECO:0000256" key="6">
    <source>
        <dbReference type="ARBA" id="ARBA00023163"/>
    </source>
</evidence>
<comment type="similarity">
    <text evidence="1">Belongs to the FlgM family.</text>
</comment>
<keyword evidence="3" id="KW-0678">Repressor</keyword>
<protein>
    <recommendedName>
        <fullName evidence="2">Negative regulator of flagellin synthesis</fullName>
    </recommendedName>
</protein>
<organism evidence="9 10">
    <name type="scientific">Sinobaca qinghaiensis</name>
    <dbReference type="NCBI Taxonomy" id="342944"/>
    <lineage>
        <taxon>Bacteria</taxon>
        <taxon>Bacillati</taxon>
        <taxon>Bacillota</taxon>
        <taxon>Bacilli</taxon>
        <taxon>Bacillales</taxon>
        <taxon>Sporolactobacillaceae</taxon>
        <taxon>Sinobaca</taxon>
    </lineage>
</organism>
<evidence type="ECO:0000313" key="9">
    <source>
        <dbReference type="EMBL" id="RKD76513.1"/>
    </source>
</evidence>
<dbReference type="NCBIfam" id="TIGR03824">
    <property type="entry name" value="FlgM_jcvi"/>
    <property type="match status" value="1"/>
</dbReference>
<dbReference type="RefSeq" id="WP_120191908.1">
    <property type="nucleotide sequence ID" value="NZ_RAPK01000006.1"/>
</dbReference>
<keyword evidence="10" id="KW-1185">Reference proteome</keyword>
<evidence type="ECO:0000256" key="1">
    <source>
        <dbReference type="ARBA" id="ARBA00005322"/>
    </source>
</evidence>
<keyword evidence="5" id="KW-0805">Transcription regulation</keyword>
<dbReference type="InterPro" id="IPR035890">
    <property type="entry name" value="Anti-sigma-28_factor_FlgM_sf"/>
</dbReference>
<evidence type="ECO:0000259" key="8">
    <source>
        <dbReference type="Pfam" id="PF04316"/>
    </source>
</evidence>
<dbReference type="GO" id="GO:0045892">
    <property type="term" value="P:negative regulation of DNA-templated transcription"/>
    <property type="evidence" value="ECO:0007669"/>
    <property type="project" value="InterPro"/>
</dbReference>
<feature type="compositionally biased region" description="Polar residues" evidence="7">
    <location>
        <begin position="7"/>
        <end position="27"/>
    </location>
</feature>
<evidence type="ECO:0000256" key="3">
    <source>
        <dbReference type="ARBA" id="ARBA00022491"/>
    </source>
</evidence>
<evidence type="ECO:0000256" key="2">
    <source>
        <dbReference type="ARBA" id="ARBA00017823"/>
    </source>
</evidence>
<dbReference type="AlphaFoldDB" id="A0A419V978"/>
<evidence type="ECO:0000313" key="10">
    <source>
        <dbReference type="Proteomes" id="UP000285120"/>
    </source>
</evidence>
<accession>A0A419V978</accession>
<proteinExistence type="inferred from homology"/>
<evidence type="ECO:0000256" key="7">
    <source>
        <dbReference type="SAM" id="MobiDB-lite"/>
    </source>
</evidence>
<name>A0A419V978_9BACL</name>
<keyword evidence="4" id="KW-1005">Bacterial flagellum biogenesis</keyword>
<dbReference type="InterPro" id="IPR031316">
    <property type="entry name" value="FlgM_C"/>
</dbReference>
<evidence type="ECO:0000256" key="4">
    <source>
        <dbReference type="ARBA" id="ARBA00022795"/>
    </source>
</evidence>
<comment type="caution">
    <text evidence="9">The sequence shown here is derived from an EMBL/GenBank/DDBJ whole genome shotgun (WGS) entry which is preliminary data.</text>
</comment>
<dbReference type="Gene3D" id="6.10.140.30">
    <property type="entry name" value="Anti-sigma-28 factor FlgM"/>
    <property type="match status" value="1"/>
</dbReference>
<dbReference type="SUPFAM" id="SSF101498">
    <property type="entry name" value="Anti-sigma factor FlgM"/>
    <property type="match status" value="1"/>
</dbReference>
<gene>
    <name evidence="9" type="ORF">ATL39_0732</name>
</gene>